<dbReference type="InterPro" id="IPR001867">
    <property type="entry name" value="OmpR/PhoB-type_DNA-bd"/>
</dbReference>
<protein>
    <submittedName>
        <fullName evidence="10">OmpR family response regulator, two-component system, OmpR family, copper resistance phosphate regulon response regulator CusR</fullName>
    </submittedName>
</protein>
<evidence type="ECO:0000256" key="2">
    <source>
        <dbReference type="ARBA" id="ARBA00023012"/>
    </source>
</evidence>
<dbReference type="GO" id="GO:0006355">
    <property type="term" value="P:regulation of DNA-templated transcription"/>
    <property type="evidence" value="ECO:0007669"/>
    <property type="project" value="InterPro"/>
</dbReference>
<feature type="DNA-binding region" description="OmpR/PhoB-type" evidence="7">
    <location>
        <begin position="124"/>
        <end position="223"/>
    </location>
</feature>
<evidence type="ECO:0000259" key="9">
    <source>
        <dbReference type="PROSITE" id="PS51755"/>
    </source>
</evidence>
<dbReference type="SUPFAM" id="SSF52172">
    <property type="entry name" value="CheY-like"/>
    <property type="match status" value="1"/>
</dbReference>
<comment type="caution">
    <text evidence="10">The sequence shown here is derived from an EMBL/GenBank/DDBJ whole genome shotgun (WGS) entry which is preliminary data.</text>
</comment>
<dbReference type="GO" id="GO:0032993">
    <property type="term" value="C:protein-DNA complex"/>
    <property type="evidence" value="ECO:0007669"/>
    <property type="project" value="TreeGrafter"/>
</dbReference>
<accession>A0A0G1GBY5</accession>
<dbReference type="CDD" id="cd00383">
    <property type="entry name" value="trans_reg_C"/>
    <property type="match status" value="1"/>
</dbReference>
<dbReference type="FunFam" id="3.40.50.2300:FF:000001">
    <property type="entry name" value="DNA-binding response regulator PhoB"/>
    <property type="match status" value="1"/>
</dbReference>
<evidence type="ECO:0000256" key="7">
    <source>
        <dbReference type="PROSITE-ProRule" id="PRU01091"/>
    </source>
</evidence>
<evidence type="ECO:0000313" key="10">
    <source>
        <dbReference type="EMBL" id="KKS96438.1"/>
    </source>
</evidence>
<dbReference type="GO" id="GO:0005829">
    <property type="term" value="C:cytosol"/>
    <property type="evidence" value="ECO:0007669"/>
    <property type="project" value="TreeGrafter"/>
</dbReference>
<dbReference type="InterPro" id="IPR036388">
    <property type="entry name" value="WH-like_DNA-bd_sf"/>
</dbReference>
<proteinExistence type="predicted"/>
<evidence type="ECO:0000256" key="5">
    <source>
        <dbReference type="ARBA" id="ARBA00023163"/>
    </source>
</evidence>
<name>A0A0G1GBY5_9BACT</name>
<dbReference type="Proteomes" id="UP000034894">
    <property type="component" value="Unassembled WGS sequence"/>
</dbReference>
<dbReference type="STRING" id="1618443.UV73_C0010G0023"/>
<feature type="modified residue" description="4-aspartylphosphate" evidence="6">
    <location>
        <position position="51"/>
    </location>
</feature>
<gene>
    <name evidence="10" type="ORF">UV73_C0010G0023</name>
</gene>
<evidence type="ECO:0000256" key="1">
    <source>
        <dbReference type="ARBA" id="ARBA00022553"/>
    </source>
</evidence>
<dbReference type="PROSITE" id="PS50110">
    <property type="entry name" value="RESPONSE_REGULATORY"/>
    <property type="match status" value="1"/>
</dbReference>
<dbReference type="InterPro" id="IPR011006">
    <property type="entry name" value="CheY-like_superfamily"/>
</dbReference>
<keyword evidence="2" id="KW-0902">Two-component regulatory system</keyword>
<evidence type="ECO:0000313" key="11">
    <source>
        <dbReference type="Proteomes" id="UP000034894"/>
    </source>
</evidence>
<dbReference type="Pfam" id="PF00486">
    <property type="entry name" value="Trans_reg_C"/>
    <property type="match status" value="1"/>
</dbReference>
<dbReference type="AlphaFoldDB" id="A0A0G1GBY5"/>
<keyword evidence="3" id="KW-0805">Transcription regulation</keyword>
<dbReference type="Gene3D" id="1.10.10.10">
    <property type="entry name" value="Winged helix-like DNA-binding domain superfamily/Winged helix DNA-binding domain"/>
    <property type="match status" value="1"/>
</dbReference>
<dbReference type="PANTHER" id="PTHR48111">
    <property type="entry name" value="REGULATOR OF RPOS"/>
    <property type="match status" value="1"/>
</dbReference>
<feature type="domain" description="OmpR/PhoB-type" evidence="9">
    <location>
        <begin position="124"/>
        <end position="223"/>
    </location>
</feature>
<dbReference type="PANTHER" id="PTHR48111:SF22">
    <property type="entry name" value="REGULATOR OF RPOS"/>
    <property type="match status" value="1"/>
</dbReference>
<dbReference type="FunFam" id="1.10.10.10:FF:000005">
    <property type="entry name" value="Two-component system response regulator"/>
    <property type="match status" value="1"/>
</dbReference>
<dbReference type="GO" id="GO:0000156">
    <property type="term" value="F:phosphorelay response regulator activity"/>
    <property type="evidence" value="ECO:0007669"/>
    <property type="project" value="TreeGrafter"/>
</dbReference>
<dbReference type="PROSITE" id="PS51755">
    <property type="entry name" value="OMPR_PHOB"/>
    <property type="match status" value="1"/>
</dbReference>
<evidence type="ECO:0000256" key="4">
    <source>
        <dbReference type="ARBA" id="ARBA00023125"/>
    </source>
</evidence>
<reference evidence="10 11" key="1">
    <citation type="journal article" date="2015" name="Nature">
        <title>rRNA introns, odd ribosomes, and small enigmatic genomes across a large radiation of phyla.</title>
        <authorList>
            <person name="Brown C.T."/>
            <person name="Hug L.A."/>
            <person name="Thomas B.C."/>
            <person name="Sharon I."/>
            <person name="Castelle C.J."/>
            <person name="Singh A."/>
            <person name="Wilkins M.J."/>
            <person name="Williams K.H."/>
            <person name="Banfield J.F."/>
        </authorList>
    </citation>
    <scope>NUCLEOTIDE SEQUENCE [LARGE SCALE GENOMIC DNA]</scope>
</reference>
<evidence type="ECO:0000256" key="6">
    <source>
        <dbReference type="PROSITE-ProRule" id="PRU00169"/>
    </source>
</evidence>
<dbReference type="CDD" id="cd19935">
    <property type="entry name" value="REC_OmpR_CusR-like"/>
    <property type="match status" value="1"/>
</dbReference>
<dbReference type="SMART" id="SM00448">
    <property type="entry name" value="REC"/>
    <property type="match status" value="1"/>
</dbReference>
<dbReference type="GO" id="GO:0000976">
    <property type="term" value="F:transcription cis-regulatory region binding"/>
    <property type="evidence" value="ECO:0007669"/>
    <property type="project" value="TreeGrafter"/>
</dbReference>
<keyword evidence="1 6" id="KW-0597">Phosphoprotein</keyword>
<dbReference type="InterPro" id="IPR039420">
    <property type="entry name" value="WalR-like"/>
</dbReference>
<dbReference type="InterPro" id="IPR001789">
    <property type="entry name" value="Sig_transdc_resp-reg_receiver"/>
</dbReference>
<dbReference type="EMBL" id="LCFP01000010">
    <property type="protein sequence ID" value="KKS96438.1"/>
    <property type="molecule type" value="Genomic_DNA"/>
</dbReference>
<dbReference type="Gene3D" id="6.10.250.690">
    <property type="match status" value="1"/>
</dbReference>
<dbReference type="Gene3D" id="3.40.50.2300">
    <property type="match status" value="1"/>
</dbReference>
<keyword evidence="5" id="KW-0804">Transcription</keyword>
<organism evidence="10 11">
    <name type="scientific">Candidatus Gottesmanbacteria bacterium GW2011_GWA2_43_14</name>
    <dbReference type="NCBI Taxonomy" id="1618443"/>
    <lineage>
        <taxon>Bacteria</taxon>
        <taxon>Candidatus Gottesmaniibacteriota</taxon>
    </lineage>
</organism>
<keyword evidence="4 7" id="KW-0238">DNA-binding</keyword>
<sequence>MRILVVEDEHKIANSIKKGLELENFAVDVLYDGSEGFDFASSEDYDAIILDLMLPGIDGVTITRLLRQKNIHTPILMLTAKGQVEDRVTGLDSGADDYLTKPFSFNELLARLRALLRRPKKADGRILKVGDLTLDTVTYEVKREDKIIKLSGREYALLEYLMRHRSQVVTKEQIISHVWNYDADILPNTVEVFIGYLRNKIDRVNDGPHLIKTVRGFGYKITGEGE</sequence>
<dbReference type="Pfam" id="PF00072">
    <property type="entry name" value="Response_reg"/>
    <property type="match status" value="1"/>
</dbReference>
<dbReference type="SMART" id="SM00862">
    <property type="entry name" value="Trans_reg_C"/>
    <property type="match status" value="1"/>
</dbReference>
<evidence type="ECO:0000256" key="3">
    <source>
        <dbReference type="ARBA" id="ARBA00023015"/>
    </source>
</evidence>
<feature type="domain" description="Response regulatory" evidence="8">
    <location>
        <begin position="2"/>
        <end position="116"/>
    </location>
</feature>
<evidence type="ECO:0000259" key="8">
    <source>
        <dbReference type="PROSITE" id="PS50110"/>
    </source>
</evidence>